<reference evidence="2 3" key="1">
    <citation type="journal article" date="2019" name="Environ. Microbiol.">
        <title>Species interactions and distinct microbial communities in high Arctic permafrost affected cryosols are associated with the CH4 and CO2 gas fluxes.</title>
        <authorList>
            <person name="Altshuler I."/>
            <person name="Hamel J."/>
            <person name="Turney S."/>
            <person name="Magnuson E."/>
            <person name="Levesque R."/>
            <person name="Greer C."/>
            <person name="Whyte L.G."/>
        </authorList>
    </citation>
    <scope>NUCLEOTIDE SEQUENCE [LARGE SCALE GENOMIC DNA]</scope>
    <source>
        <strain evidence="2 3">S9.2P</strain>
    </source>
</reference>
<gene>
    <name evidence="2" type="ORF">EAH73_16635</name>
</gene>
<organism evidence="2 3">
    <name type="scientific">Hymenobacter nivis</name>
    <dbReference type="NCBI Taxonomy" id="1850093"/>
    <lineage>
        <taxon>Bacteria</taxon>
        <taxon>Pseudomonadati</taxon>
        <taxon>Bacteroidota</taxon>
        <taxon>Cytophagia</taxon>
        <taxon>Cytophagales</taxon>
        <taxon>Hymenobacteraceae</taxon>
        <taxon>Hymenobacter</taxon>
    </lineage>
</organism>
<dbReference type="AlphaFoldDB" id="A0A502GQG5"/>
<dbReference type="Proteomes" id="UP000317646">
    <property type="component" value="Unassembled WGS sequence"/>
</dbReference>
<sequence length="259" mass="30829">MTKELVTVVIPIHLEEPLELEKISLAQTLAILHRHPITFMTPTWLDTAWYEEFCRGKADVRFERFDWRGHEAYGELQTSADFYKRFLPYEYMLVVHLDAFVFRDELEQWCHAGYDYIGAVTYNPLWDQPSSALRRLTGFSYPEYFGSGGFALKKNSTFYRITRRARLYFNAYHWMRRRRGLAFYDDLFLAQHFPKLSPSFRVAPKALAQRFGAAWEFGEEKDLPFSNHDNASLPFGIHGWIRYFHEYWKPAIRHYGHSI</sequence>
<evidence type="ECO:0000313" key="2">
    <source>
        <dbReference type="EMBL" id="TPG63678.1"/>
    </source>
</evidence>
<protein>
    <recommendedName>
        <fullName evidence="1">DUF5672 domain-containing protein</fullName>
    </recommendedName>
</protein>
<name>A0A502GQG5_9BACT</name>
<dbReference type="OrthoDB" id="7391526at2"/>
<evidence type="ECO:0000313" key="3">
    <source>
        <dbReference type="Proteomes" id="UP000317646"/>
    </source>
</evidence>
<evidence type="ECO:0000259" key="1">
    <source>
        <dbReference type="Pfam" id="PF18922"/>
    </source>
</evidence>
<dbReference type="Pfam" id="PF18922">
    <property type="entry name" value="DUF5672"/>
    <property type="match status" value="1"/>
</dbReference>
<feature type="domain" description="DUF5672" evidence="1">
    <location>
        <begin position="68"/>
        <end position="238"/>
    </location>
</feature>
<keyword evidence="3" id="KW-1185">Reference proteome</keyword>
<comment type="caution">
    <text evidence="2">The sequence shown here is derived from an EMBL/GenBank/DDBJ whole genome shotgun (WGS) entry which is preliminary data.</text>
</comment>
<dbReference type="RefSeq" id="WP_140468575.1">
    <property type="nucleotide sequence ID" value="NZ_RCYZ01000007.1"/>
</dbReference>
<accession>A0A502GQG5</accession>
<dbReference type="EMBL" id="RCYZ01000007">
    <property type="protein sequence ID" value="TPG63678.1"/>
    <property type="molecule type" value="Genomic_DNA"/>
</dbReference>
<proteinExistence type="predicted"/>
<dbReference type="InterPro" id="IPR043729">
    <property type="entry name" value="DUF5672"/>
</dbReference>